<dbReference type="Pfam" id="PF00561">
    <property type="entry name" value="Abhydrolase_1"/>
    <property type="match status" value="1"/>
</dbReference>
<dbReference type="PANTHER" id="PTHR12277:SF194">
    <property type="entry name" value="FI04476P"/>
    <property type="match status" value="1"/>
</dbReference>
<evidence type="ECO:0000313" key="3">
    <source>
        <dbReference type="RefSeq" id="XP_022242510.1"/>
    </source>
</evidence>
<accession>A0ABM1SFV5</accession>
<name>A0ABM1SFV5_LIMPO</name>
<protein>
    <submittedName>
        <fullName evidence="3">Monoacylglycerol lipase ABHD12-like</fullName>
    </submittedName>
</protein>
<proteinExistence type="predicted"/>
<evidence type="ECO:0000259" key="1">
    <source>
        <dbReference type="Pfam" id="PF00561"/>
    </source>
</evidence>
<dbReference type="Proteomes" id="UP000694941">
    <property type="component" value="Unplaced"/>
</dbReference>
<dbReference type="InterPro" id="IPR000073">
    <property type="entry name" value="AB_hydrolase_1"/>
</dbReference>
<sequence>MWGAASGESKKSTGCTKDGRQTVLRVRLWTQNFSLNCTFNHFLDVQEEVTVGIWHILPKSRLKDCEKGIVLNDEFQDDRPVFLYLHGVAENRGASHRLNIYNVLSQSHVDGHVVTFDYGGFGDSSGTTTTVGMINDSKAVYQWIRKFVGKERIIIWGHFVGAAVGLRLTEELSKNKEYPAGIVLEASFNSLNDVIVTHPAFFFLRFLPYFETLILEALRHEDTFLNPEDQTGIVKSPILILHSHSDKLVPLSAGEKFYQKIQENKSDHLKSSVQFVGIDETGSYECGHRWLSLDPKLPEVVDAFLETHYKRRKEKH</sequence>
<dbReference type="GeneID" id="106460155"/>
<evidence type="ECO:0000313" key="2">
    <source>
        <dbReference type="Proteomes" id="UP000694941"/>
    </source>
</evidence>
<reference evidence="3" key="1">
    <citation type="submission" date="2025-08" db="UniProtKB">
        <authorList>
            <consortium name="RefSeq"/>
        </authorList>
    </citation>
    <scope>IDENTIFICATION</scope>
    <source>
        <tissue evidence="3">Muscle</tissue>
    </source>
</reference>
<dbReference type="PANTHER" id="PTHR12277">
    <property type="entry name" value="ALPHA/BETA HYDROLASE DOMAIN-CONTAINING PROTEIN"/>
    <property type="match status" value="1"/>
</dbReference>
<dbReference type="Gene3D" id="3.40.50.1820">
    <property type="entry name" value="alpha/beta hydrolase"/>
    <property type="match status" value="1"/>
</dbReference>
<dbReference type="RefSeq" id="XP_022242510.1">
    <property type="nucleotide sequence ID" value="XM_022386802.1"/>
</dbReference>
<dbReference type="InterPro" id="IPR029058">
    <property type="entry name" value="AB_hydrolase_fold"/>
</dbReference>
<gene>
    <name evidence="3" type="primary">LOC106460155</name>
</gene>
<organism evidence="2 3">
    <name type="scientific">Limulus polyphemus</name>
    <name type="common">Atlantic horseshoe crab</name>
    <dbReference type="NCBI Taxonomy" id="6850"/>
    <lineage>
        <taxon>Eukaryota</taxon>
        <taxon>Metazoa</taxon>
        <taxon>Ecdysozoa</taxon>
        <taxon>Arthropoda</taxon>
        <taxon>Chelicerata</taxon>
        <taxon>Merostomata</taxon>
        <taxon>Xiphosura</taxon>
        <taxon>Limulidae</taxon>
        <taxon>Limulus</taxon>
    </lineage>
</organism>
<feature type="domain" description="AB hydrolase-1" evidence="1">
    <location>
        <begin position="80"/>
        <end position="194"/>
    </location>
</feature>
<keyword evidence="2" id="KW-1185">Reference proteome</keyword>
<dbReference type="SUPFAM" id="SSF53474">
    <property type="entry name" value="alpha/beta-Hydrolases"/>
    <property type="match status" value="1"/>
</dbReference>